<keyword evidence="10" id="KW-0677">Repeat</keyword>
<keyword evidence="7 10" id="KW-0479">Metal-binding</keyword>
<keyword evidence="4 10" id="KW-0489">Methyltransferase</keyword>
<evidence type="ECO:0000259" key="15">
    <source>
        <dbReference type="Pfam" id="PF08267"/>
    </source>
</evidence>
<dbReference type="HAMAP" id="MF_00172">
    <property type="entry name" value="Meth_synth"/>
    <property type="match status" value="1"/>
</dbReference>
<feature type="binding site" evidence="12">
    <location>
        <position position="655"/>
    </location>
    <ligand>
        <name>Zn(2+)</name>
        <dbReference type="ChEBI" id="CHEBI:29105"/>
        <label>1</label>
        <note>catalytic</note>
    </ligand>
</feature>
<dbReference type="EMBL" id="LT828648">
    <property type="protein sequence ID" value="SLM49710.1"/>
    <property type="molecule type" value="Genomic_DNA"/>
</dbReference>
<evidence type="ECO:0000256" key="6">
    <source>
        <dbReference type="ARBA" id="ARBA00022679"/>
    </source>
</evidence>
<feature type="domain" description="Cobalamin-independent methionine synthase MetE N-terminal" evidence="15">
    <location>
        <begin position="7"/>
        <end position="319"/>
    </location>
</feature>
<dbReference type="GO" id="GO:0003871">
    <property type="term" value="F:5-methyltetrahydropteroyltriglutamate-homocysteine S-methyltransferase activity"/>
    <property type="evidence" value="ECO:0007669"/>
    <property type="project" value="UniProtKB-UniRule"/>
</dbReference>
<comment type="cofactor">
    <cofactor evidence="10">
        <name>Zn(2+)</name>
        <dbReference type="ChEBI" id="CHEBI:29105"/>
    </cofactor>
    <text evidence="10">Binds 1 zinc ion per subunit.</text>
</comment>
<evidence type="ECO:0000256" key="7">
    <source>
        <dbReference type="ARBA" id="ARBA00022723"/>
    </source>
</evidence>
<feature type="binding site" evidence="10">
    <location>
        <position position="496"/>
    </location>
    <ligand>
        <name>L-homocysteine</name>
        <dbReference type="ChEBI" id="CHEBI:58199"/>
    </ligand>
</feature>
<feature type="binding site" evidence="12">
    <location>
        <position position="738"/>
    </location>
    <ligand>
        <name>Zn(2+)</name>
        <dbReference type="ChEBI" id="CHEBI:29105"/>
        <label>1</label>
        <note>catalytic</note>
    </ligand>
</feature>
<feature type="binding site" evidence="11">
    <location>
        <position position="21"/>
    </location>
    <ligand>
        <name>5-methyltetrahydropteroyltri-L-glutamate</name>
        <dbReference type="ChEBI" id="CHEBI:58207"/>
    </ligand>
</feature>
<evidence type="ECO:0000256" key="4">
    <source>
        <dbReference type="ARBA" id="ARBA00022603"/>
    </source>
</evidence>
<feature type="active site" description="Proton donor" evidence="10 13">
    <location>
        <position position="706"/>
    </location>
</feature>
<evidence type="ECO:0000256" key="12">
    <source>
        <dbReference type="PIRSR" id="PIRSR000382-2"/>
    </source>
</evidence>
<comment type="catalytic activity">
    <reaction evidence="10">
        <text>5-methyltetrahydropteroyltri-L-glutamate + L-homocysteine = tetrahydropteroyltri-L-glutamate + L-methionine</text>
        <dbReference type="Rhea" id="RHEA:21196"/>
        <dbReference type="ChEBI" id="CHEBI:57844"/>
        <dbReference type="ChEBI" id="CHEBI:58140"/>
        <dbReference type="ChEBI" id="CHEBI:58199"/>
        <dbReference type="ChEBI" id="CHEBI:58207"/>
        <dbReference type="EC" id="2.1.1.14"/>
    </reaction>
</comment>
<dbReference type="UniPathway" id="UPA00051">
    <property type="reaction ID" value="UER00082"/>
</dbReference>
<dbReference type="GO" id="GO:0032259">
    <property type="term" value="P:methylation"/>
    <property type="evidence" value="ECO:0007669"/>
    <property type="project" value="UniProtKB-KW"/>
</dbReference>
<dbReference type="Pfam" id="PF01717">
    <property type="entry name" value="Meth_synt_2"/>
    <property type="match status" value="1"/>
</dbReference>
<feature type="binding site" evidence="10">
    <location>
        <position position="738"/>
    </location>
    <ligand>
        <name>Zn(2+)</name>
        <dbReference type="ChEBI" id="CHEBI:29105"/>
        <note>catalytic</note>
    </ligand>
</feature>
<protein>
    <recommendedName>
        <fullName evidence="10">5-methyltetrahydropteroyltriglutamate--homocysteine methyltransferase</fullName>
        <ecNumber evidence="10">2.1.1.14</ecNumber>
    </recommendedName>
    <alternativeName>
        <fullName evidence="10">Cobalamin-independent methionine synthase</fullName>
    </alternativeName>
    <alternativeName>
        <fullName evidence="10">Methionine synthase, vitamin-B12 independent isozyme</fullName>
    </alternativeName>
</protein>
<accession>A0A1W1I9P4</accession>
<feature type="binding site" evidence="10">
    <location>
        <position position="617"/>
    </location>
    <ligand>
        <name>5-methyltetrahydropteroyltri-L-glutamate</name>
        <dbReference type="ChEBI" id="CHEBI:58207"/>
    </ligand>
</feature>
<keyword evidence="6 10" id="KW-0808">Transferase</keyword>
<feature type="binding site" evidence="10 11">
    <location>
        <begin position="443"/>
        <end position="445"/>
    </location>
    <ligand>
        <name>L-homocysteine</name>
        <dbReference type="ChEBI" id="CHEBI:58199"/>
    </ligand>
</feature>
<feature type="binding site" evidence="11">
    <location>
        <position position="123"/>
    </location>
    <ligand>
        <name>5-methyltetrahydropteroyltri-L-glutamate</name>
        <dbReference type="ChEBI" id="CHEBI:58207"/>
    </ligand>
</feature>
<feature type="binding site" evidence="10">
    <location>
        <begin position="18"/>
        <end position="21"/>
    </location>
    <ligand>
        <name>5-methyltetrahydropteroyltri-L-glutamate</name>
        <dbReference type="ChEBI" id="CHEBI:58207"/>
    </ligand>
</feature>
<gene>
    <name evidence="10 16" type="primary">metE</name>
    <name evidence="16" type="ORF">NSJP_3543</name>
</gene>
<dbReference type="FunFam" id="3.20.20.210:FF:000002">
    <property type="entry name" value="5-methyltetrahydropteroyltriglutamate--homocysteine methyltransferase"/>
    <property type="match status" value="1"/>
</dbReference>
<evidence type="ECO:0000256" key="9">
    <source>
        <dbReference type="ARBA" id="ARBA00023167"/>
    </source>
</evidence>
<dbReference type="InterPro" id="IPR006276">
    <property type="entry name" value="Cobalamin-indep_Met_synthase"/>
</dbReference>
<keyword evidence="8 10" id="KW-0862">Zinc</keyword>
<feature type="binding site" evidence="10">
    <location>
        <position position="653"/>
    </location>
    <ligand>
        <name>Zn(2+)</name>
        <dbReference type="ChEBI" id="CHEBI:29105"/>
        <note>catalytic</note>
    </ligand>
</feature>
<dbReference type="InterPro" id="IPR038071">
    <property type="entry name" value="UROD/MetE-like_sf"/>
</dbReference>
<evidence type="ECO:0000256" key="11">
    <source>
        <dbReference type="PIRSR" id="PIRSR000382-1"/>
    </source>
</evidence>
<dbReference type="Gene3D" id="3.20.20.210">
    <property type="match status" value="2"/>
</dbReference>
<evidence type="ECO:0000313" key="16">
    <source>
        <dbReference type="EMBL" id="SLM49710.1"/>
    </source>
</evidence>
<feature type="binding site" evidence="10 11">
    <location>
        <position position="611"/>
    </location>
    <ligand>
        <name>L-methionine</name>
        <dbReference type="ChEBI" id="CHEBI:57844"/>
    </ligand>
</feature>
<keyword evidence="5 10" id="KW-0028">Amino-acid biosynthesis</keyword>
<name>A0A1W1I9P4_9BACT</name>
<feature type="binding site" evidence="12">
    <location>
        <position position="677"/>
    </location>
    <ligand>
        <name>Zn(2+)</name>
        <dbReference type="ChEBI" id="CHEBI:29105"/>
        <label>1</label>
        <note>catalytic</note>
    </ligand>
</feature>
<dbReference type="CDD" id="cd03312">
    <property type="entry name" value="CIMS_N_terminal_like"/>
    <property type="match status" value="1"/>
</dbReference>
<feature type="binding site" evidence="12">
    <location>
        <position position="653"/>
    </location>
    <ligand>
        <name>Zn(2+)</name>
        <dbReference type="ChEBI" id="CHEBI:29105"/>
        <label>1</label>
        <note>catalytic</note>
    </ligand>
</feature>
<keyword evidence="9 10" id="KW-0486">Methionine biosynthesis</keyword>
<comment type="similarity">
    <text evidence="3 10">Belongs to the vitamin-B12 independent methionine synthase family.</text>
</comment>
<keyword evidence="17" id="KW-1185">Reference proteome</keyword>
<evidence type="ECO:0000256" key="3">
    <source>
        <dbReference type="ARBA" id="ARBA00009553"/>
    </source>
</evidence>
<organism evidence="16 17">
    <name type="scientific">Nitrospira japonica</name>
    <dbReference type="NCBI Taxonomy" id="1325564"/>
    <lineage>
        <taxon>Bacteria</taxon>
        <taxon>Pseudomonadati</taxon>
        <taxon>Nitrospirota</taxon>
        <taxon>Nitrospiria</taxon>
        <taxon>Nitrospirales</taxon>
        <taxon>Nitrospiraceae</taxon>
        <taxon>Nitrospira</taxon>
    </lineage>
</organism>
<dbReference type="EC" id="2.1.1.14" evidence="10"/>
<dbReference type="Pfam" id="PF08267">
    <property type="entry name" value="Meth_synt_1"/>
    <property type="match status" value="1"/>
</dbReference>
<comment type="cofactor">
    <cofactor evidence="12">
        <name>Zn(2+)</name>
        <dbReference type="ChEBI" id="CHEBI:29105"/>
    </cofactor>
    <text evidence="12">Binds 2 Zn(2+) ions per subunit.</text>
</comment>
<evidence type="ECO:0000313" key="17">
    <source>
        <dbReference type="Proteomes" id="UP000192042"/>
    </source>
</evidence>
<feature type="binding site" evidence="10 11">
    <location>
        <position position="573"/>
    </location>
    <ligand>
        <name>5-methyltetrahydropteroyltri-L-glutamate</name>
        <dbReference type="ChEBI" id="CHEBI:58207"/>
    </ligand>
</feature>
<evidence type="ECO:0000259" key="14">
    <source>
        <dbReference type="Pfam" id="PF01717"/>
    </source>
</evidence>
<sequence>MMSVLATCLGYPRIGFERELKKALESFWSKKTSAADLQQCAAGLRRRHWSLMKQAGIDHIPVGDFSLYDQVLDTAVMVGAIPARYRAIKDPLVRYFAMARGLQESGEGMDVPALEMTKWFDTNYHYIVPELASKQTFALNASKLLGEIDEAETTGGGLRPVLLGPVTFLLLSKMEQGKTKGLTPLAFLDQLIPMYEQLLALLAEKGIQWVQIDEPCLTLELDDQAKAAYRTALTRLAACPGRPRLLLASYFGALEDNLPLAAGSGFDALHVDLVRAPDQLDAVLGALPATMHVSLGLVDGRNIWRTDLDAAHATIRKAVEMIGPDRVMVAPSCSLLHVPVDLAGEQKLGSTMKSWLAFAAQKLNEVRVLADAAGSLTPSGQPFLDSRAARANRLASPMVRNSHVGERMRGITEALFRRTSPFPARAERQRARFRLPLFPTTTIGSFPQTGAVRSARATWRAGTLPVPDYDKFLKEETRACIAKQEAIGLDVLVHGEFERNDMVEYFGEQLDGFAFTENGWVQSYGSRCVKPPVIFGDVSRPCAMTVEWSTYAQTLTKRPVKGMLTGPVTILQWSFVRDDQPRQDTCLQIALALREEVVDLEQAGIKMIQVDEPAIREGLPLRRREWKDYLRWAVDAFKLATSGVRDDTQVHTHMCYSEFGDILEAIAEMDADVISIETSRSRMELLGDFVRYQYPNEIGPGVYDIHSPRVPTKEEMADLLISAGKVLPATRLWVNPDCGLKTRGWPEVQAALRNMVEAARVARRQFGEERVG</sequence>
<dbReference type="Proteomes" id="UP000192042">
    <property type="component" value="Chromosome I"/>
</dbReference>
<comment type="pathway">
    <text evidence="2 10">Amino-acid biosynthesis; L-methionine biosynthesis via de novo pathway; L-methionine from L-homocysteine (MetE route): step 1/1.</text>
</comment>
<evidence type="ECO:0000256" key="2">
    <source>
        <dbReference type="ARBA" id="ARBA00004681"/>
    </source>
</evidence>
<dbReference type="GO" id="GO:0009086">
    <property type="term" value="P:methionine biosynthetic process"/>
    <property type="evidence" value="ECO:0007669"/>
    <property type="project" value="UniProtKB-UniRule"/>
</dbReference>
<evidence type="ECO:0000256" key="13">
    <source>
        <dbReference type="PIRSR" id="PIRSR000382-3"/>
    </source>
</evidence>
<comment type="function">
    <text evidence="1 10">Catalyzes the transfer of a methyl group from 5-methyltetrahydrofolate to homocysteine resulting in methionine formation.</text>
</comment>
<evidence type="ECO:0000256" key="1">
    <source>
        <dbReference type="ARBA" id="ARBA00002777"/>
    </source>
</evidence>
<reference evidence="16 17" key="1">
    <citation type="submission" date="2017-03" db="EMBL/GenBank/DDBJ databases">
        <authorList>
            <person name="Afonso C.L."/>
            <person name="Miller P.J."/>
            <person name="Scott M.A."/>
            <person name="Spackman E."/>
            <person name="Goraichik I."/>
            <person name="Dimitrov K.M."/>
            <person name="Suarez D.L."/>
            <person name="Swayne D.E."/>
        </authorList>
    </citation>
    <scope>NUCLEOTIDE SEQUENCE [LARGE SCALE GENOMIC DNA]</scope>
    <source>
        <strain evidence="16">Genome sequencing of Nitrospira japonica strain NJ11</strain>
    </source>
</reference>
<feature type="binding site" evidence="10">
    <location>
        <position position="655"/>
    </location>
    <ligand>
        <name>Zn(2+)</name>
        <dbReference type="ChEBI" id="CHEBI:29105"/>
        <note>catalytic</note>
    </ligand>
</feature>
<dbReference type="InterPro" id="IPR002629">
    <property type="entry name" value="Met_Synth_C/arc"/>
</dbReference>
<evidence type="ECO:0000256" key="8">
    <source>
        <dbReference type="ARBA" id="ARBA00022833"/>
    </source>
</evidence>
<proteinExistence type="inferred from homology"/>
<dbReference type="PANTHER" id="PTHR30519">
    <property type="entry name" value="5-METHYLTETRAHYDROPTEROYLTRIGLUTAMATE--HOMOCYSTEINE METHYLTRANSFERASE"/>
    <property type="match status" value="1"/>
</dbReference>
<feature type="binding site" evidence="10 11">
    <location>
        <begin position="443"/>
        <end position="445"/>
    </location>
    <ligand>
        <name>L-methionine</name>
        <dbReference type="ChEBI" id="CHEBI:57844"/>
    </ligand>
</feature>
<dbReference type="STRING" id="1325564.NSJP_3543"/>
<feature type="binding site" evidence="10">
    <location>
        <position position="677"/>
    </location>
    <ligand>
        <name>Zn(2+)</name>
        <dbReference type="ChEBI" id="CHEBI:29105"/>
        <note>catalytic</note>
    </ligand>
</feature>
<dbReference type="PIRSF" id="PIRSF000382">
    <property type="entry name" value="MeTrfase_B12_ind"/>
    <property type="match status" value="1"/>
</dbReference>
<dbReference type="AlphaFoldDB" id="A0A1W1I9P4"/>
<dbReference type="SUPFAM" id="SSF51726">
    <property type="entry name" value="UROD/MetE-like"/>
    <property type="match status" value="2"/>
</dbReference>
<feature type="binding site" evidence="10 11">
    <location>
        <position position="611"/>
    </location>
    <ligand>
        <name>L-homocysteine</name>
        <dbReference type="ChEBI" id="CHEBI:58199"/>
    </ligand>
</feature>
<dbReference type="InterPro" id="IPR013215">
    <property type="entry name" value="Cbl-indep_Met_Synth_N"/>
</dbReference>
<feature type="binding site" evidence="10 11">
    <location>
        <begin position="527"/>
        <end position="528"/>
    </location>
    <ligand>
        <name>5-methyltetrahydropteroyltri-L-glutamate</name>
        <dbReference type="ChEBI" id="CHEBI:58207"/>
    </ligand>
</feature>
<feature type="domain" description="Cobalamin-independent methionine synthase MetE C-terminal/archaeal" evidence="14">
    <location>
        <begin position="438"/>
        <end position="760"/>
    </location>
</feature>
<evidence type="ECO:0000256" key="5">
    <source>
        <dbReference type="ARBA" id="ARBA00022605"/>
    </source>
</evidence>
<dbReference type="NCBIfam" id="NF003556">
    <property type="entry name" value="PRK05222.1"/>
    <property type="match status" value="1"/>
</dbReference>
<evidence type="ECO:0000256" key="10">
    <source>
        <dbReference type="HAMAP-Rule" id="MF_00172"/>
    </source>
</evidence>
<dbReference type="CDD" id="cd03311">
    <property type="entry name" value="CIMS_C_terminal_like"/>
    <property type="match status" value="1"/>
</dbReference>
<dbReference type="KEGG" id="nja:NSJP_3543"/>
<feature type="binding site" evidence="10 11">
    <location>
        <position position="496"/>
    </location>
    <ligand>
        <name>L-methionine</name>
        <dbReference type="ChEBI" id="CHEBI:57844"/>
    </ligand>
</feature>
<dbReference type="GO" id="GO:0008270">
    <property type="term" value="F:zinc ion binding"/>
    <property type="evidence" value="ECO:0007669"/>
    <property type="project" value="InterPro"/>
</dbReference>
<feature type="binding site" evidence="10">
    <location>
        <position position="118"/>
    </location>
    <ligand>
        <name>5-methyltetrahydropteroyltri-L-glutamate</name>
        <dbReference type="ChEBI" id="CHEBI:58207"/>
    </ligand>
</feature>
<dbReference type="NCBIfam" id="TIGR01371">
    <property type="entry name" value="met_syn_B12ind"/>
    <property type="match status" value="1"/>
</dbReference>